<dbReference type="RefSeq" id="WP_118221075.1">
    <property type="nucleotide sequence ID" value="NZ_JADNIJ010000015.1"/>
</dbReference>
<reference evidence="2 3" key="1">
    <citation type="submission" date="2018-08" db="EMBL/GenBank/DDBJ databases">
        <title>A genome reference for cultivated species of the human gut microbiota.</title>
        <authorList>
            <person name="Zou Y."/>
            <person name="Xue W."/>
            <person name="Luo G."/>
        </authorList>
    </citation>
    <scope>NUCLEOTIDE SEQUENCE [LARGE SCALE GENOMIC DNA]</scope>
    <source>
        <strain evidence="2 3">AM27-17</strain>
    </source>
</reference>
<evidence type="ECO:0000256" key="1">
    <source>
        <dbReference type="SAM" id="SignalP"/>
    </source>
</evidence>
<gene>
    <name evidence="2" type="ORF">DW712_04945</name>
</gene>
<evidence type="ECO:0008006" key="4">
    <source>
        <dbReference type="Google" id="ProtNLM"/>
    </source>
</evidence>
<dbReference type="Proteomes" id="UP000285650">
    <property type="component" value="Unassembled WGS sequence"/>
</dbReference>
<organism evidence="2 3">
    <name type="scientific">Bacteroides intestinalis</name>
    <dbReference type="NCBI Taxonomy" id="329854"/>
    <lineage>
        <taxon>Bacteria</taxon>
        <taxon>Pseudomonadati</taxon>
        <taxon>Bacteroidota</taxon>
        <taxon>Bacteroidia</taxon>
        <taxon>Bacteroidales</taxon>
        <taxon>Bacteroidaceae</taxon>
        <taxon>Bacteroides</taxon>
    </lineage>
</organism>
<proteinExistence type="predicted"/>
<sequence length="128" mass="14663">MKNLKYIFGMLLLVMAFTACEDEVGTPNVDSRDFIEVKDSKAVVSHDGQYYVLTEYEHPDTIAKYNLEMHVFIVDRPEDATKVEKLNGTEMVKFTGFGQKTDYRPAGTDAKKKHYMILLTSVNAWTEK</sequence>
<keyword evidence="1" id="KW-0732">Signal</keyword>
<dbReference type="PROSITE" id="PS51257">
    <property type="entry name" value="PROKAR_LIPOPROTEIN"/>
    <property type="match status" value="1"/>
</dbReference>
<protein>
    <recommendedName>
        <fullName evidence="4">Lipoprotein</fullName>
    </recommendedName>
</protein>
<dbReference type="AlphaFoldDB" id="A0A414LIZ6"/>
<evidence type="ECO:0000313" key="3">
    <source>
        <dbReference type="Proteomes" id="UP000285650"/>
    </source>
</evidence>
<accession>A0A414LIZ6</accession>
<feature type="chain" id="PRO_5019211319" description="Lipoprotein" evidence="1">
    <location>
        <begin position="22"/>
        <end position="128"/>
    </location>
</feature>
<comment type="caution">
    <text evidence="2">The sequence shown here is derived from an EMBL/GenBank/DDBJ whole genome shotgun (WGS) entry which is preliminary data.</text>
</comment>
<feature type="signal peptide" evidence="1">
    <location>
        <begin position="1"/>
        <end position="21"/>
    </location>
</feature>
<dbReference type="EMBL" id="QSKV01000002">
    <property type="protein sequence ID" value="RHE94620.1"/>
    <property type="molecule type" value="Genomic_DNA"/>
</dbReference>
<evidence type="ECO:0000313" key="2">
    <source>
        <dbReference type="EMBL" id="RHE94620.1"/>
    </source>
</evidence>
<name>A0A414LIZ6_9BACE</name>